<evidence type="ECO:0000259" key="2">
    <source>
        <dbReference type="Pfam" id="PF13635"/>
    </source>
</evidence>
<dbReference type="InterPro" id="IPR027417">
    <property type="entry name" value="P-loop_NTPase"/>
</dbReference>
<dbReference type="InterPro" id="IPR025420">
    <property type="entry name" value="DUF4143"/>
</dbReference>
<organism evidence="3 4">
    <name type="scientific">Candidatus Accumulibacter adjunctus</name>
    <dbReference type="NCBI Taxonomy" id="1454001"/>
    <lineage>
        <taxon>Bacteria</taxon>
        <taxon>Pseudomonadati</taxon>
        <taxon>Pseudomonadota</taxon>
        <taxon>Betaproteobacteria</taxon>
        <taxon>Candidatus Accumulibacter</taxon>
    </lineage>
</organism>
<keyword evidence="4" id="KW-1185">Reference proteome</keyword>
<name>A0A011M655_9PROT</name>
<dbReference type="InterPro" id="IPR041682">
    <property type="entry name" value="AAA_14"/>
</dbReference>
<sequence>MIPRHLESHIVTLLGCFPCVAVNGVRQSGKTTLIGSLPGEWRRFDMESAADRAQVLADPDLFLRLHPQGVIVDEAQLAPPLFPALRVAIDSNRGRKGRFVLSGSSSPDLARNVSESLAGRIALVELAPLSLAEAYRLPASPIYPLLRERASPQDVMAAAAPRLDLRQVLEHWFQGGYPEPWSSADAEFRRFWHRHYLDTYLMRDIGGLFPGLNRDRFRQFIQLLSNLSGAILNNAEIARALGVSEPTVRDWLTIAHGTYLWRHLPAWDRSPHKQLVRHPKGWLRDSGLLHRLLQVPDADALLAHPLAGRSWEAYAGEMLLRGFAAAGIDVTPAHYRTRGGAEIDLVLAGEAGVLPVEIKLASTTEPRSLRALSEFVTGHGCPLGVVVNNDDQPRLLAERIVAIPAAAL</sequence>
<accession>A0A011M655</accession>
<comment type="caution">
    <text evidence="3">The sequence shown here is derived from an EMBL/GenBank/DDBJ whole genome shotgun (WGS) entry which is preliminary data.</text>
</comment>
<feature type="domain" description="AAA" evidence="1">
    <location>
        <begin position="19"/>
        <end position="133"/>
    </location>
</feature>
<gene>
    <name evidence="3" type="ORF">AW08_03521</name>
</gene>
<dbReference type="STRING" id="1454001.AW08_03521"/>
<proteinExistence type="predicted"/>
<feature type="domain" description="DUF4143" evidence="2">
    <location>
        <begin position="203"/>
        <end position="360"/>
    </location>
</feature>
<reference evidence="3" key="1">
    <citation type="submission" date="2014-02" db="EMBL/GenBank/DDBJ databases">
        <title>Expanding our view of genomic diversity in Candidatus Accumulibacter clades.</title>
        <authorList>
            <person name="Skennerton C.T."/>
            <person name="Barr J.J."/>
            <person name="Slater F.R."/>
            <person name="Bond P.L."/>
            <person name="Tyson G.W."/>
        </authorList>
    </citation>
    <scope>NUCLEOTIDE SEQUENCE [LARGE SCALE GENOMIC DNA]</scope>
</reference>
<protein>
    <recommendedName>
        <fullName evidence="5">ATP-binding protein</fullName>
    </recommendedName>
</protein>
<dbReference type="PATRIC" id="fig|1454001.3.peg.3560"/>
<dbReference type="Pfam" id="PF13173">
    <property type="entry name" value="AAA_14"/>
    <property type="match status" value="1"/>
</dbReference>
<dbReference type="SUPFAM" id="SSF52540">
    <property type="entry name" value="P-loop containing nucleoside triphosphate hydrolases"/>
    <property type="match status" value="1"/>
</dbReference>
<dbReference type="AlphaFoldDB" id="A0A011M655"/>
<dbReference type="Proteomes" id="UP000020218">
    <property type="component" value="Unassembled WGS sequence"/>
</dbReference>
<evidence type="ECO:0008006" key="5">
    <source>
        <dbReference type="Google" id="ProtNLM"/>
    </source>
</evidence>
<dbReference type="EMBL" id="JFAX01000029">
    <property type="protein sequence ID" value="EXI65068.1"/>
    <property type="molecule type" value="Genomic_DNA"/>
</dbReference>
<dbReference type="PANTHER" id="PTHR43566:SF2">
    <property type="entry name" value="DUF4143 DOMAIN-CONTAINING PROTEIN"/>
    <property type="match status" value="1"/>
</dbReference>
<dbReference type="Pfam" id="PF13635">
    <property type="entry name" value="DUF4143"/>
    <property type="match status" value="1"/>
</dbReference>
<dbReference type="PANTHER" id="PTHR43566">
    <property type="entry name" value="CONSERVED PROTEIN"/>
    <property type="match status" value="1"/>
</dbReference>
<evidence type="ECO:0000313" key="4">
    <source>
        <dbReference type="Proteomes" id="UP000020218"/>
    </source>
</evidence>
<evidence type="ECO:0000313" key="3">
    <source>
        <dbReference type="EMBL" id="EXI65068.1"/>
    </source>
</evidence>
<evidence type="ECO:0000259" key="1">
    <source>
        <dbReference type="Pfam" id="PF13173"/>
    </source>
</evidence>